<evidence type="ECO:0000259" key="1">
    <source>
        <dbReference type="Pfam" id="PF14399"/>
    </source>
</evidence>
<feature type="domain" description="Butirosin biosynthesis protein H N-terminal" evidence="1">
    <location>
        <begin position="58"/>
        <end position="195"/>
    </location>
</feature>
<accession>A0ABP7AZ07</accession>
<name>A0ABP7AZ07_9ACTN</name>
<dbReference type="EMBL" id="BAABAB010000056">
    <property type="protein sequence ID" value="GAA3643275.1"/>
    <property type="molecule type" value="Genomic_DNA"/>
</dbReference>
<keyword evidence="3" id="KW-1185">Reference proteome</keyword>
<gene>
    <name evidence="2" type="ORF">GCM10022236_52410</name>
</gene>
<comment type="caution">
    <text evidence="2">The sequence shown here is derived from an EMBL/GenBank/DDBJ whole genome shotgun (WGS) entry which is preliminary data.</text>
</comment>
<protein>
    <recommendedName>
        <fullName evidence="1">Butirosin biosynthesis protein H N-terminal domain-containing protein</fullName>
    </recommendedName>
</protein>
<dbReference type="Proteomes" id="UP001501490">
    <property type="component" value="Unassembled WGS sequence"/>
</dbReference>
<reference evidence="3" key="1">
    <citation type="journal article" date="2019" name="Int. J. Syst. Evol. Microbiol.">
        <title>The Global Catalogue of Microorganisms (GCM) 10K type strain sequencing project: providing services to taxonomists for standard genome sequencing and annotation.</title>
        <authorList>
            <consortium name="The Broad Institute Genomics Platform"/>
            <consortium name="The Broad Institute Genome Sequencing Center for Infectious Disease"/>
            <person name="Wu L."/>
            <person name="Ma J."/>
        </authorList>
    </citation>
    <scope>NUCLEOTIDE SEQUENCE [LARGE SCALE GENOMIC DNA]</scope>
    <source>
        <strain evidence="3">JCM 16929</strain>
    </source>
</reference>
<proteinExistence type="predicted"/>
<sequence>MTTQKQLKARIRERMAATGERYAAARAQLVGAKPEQHGAPLVDAGWSFRGGSDPDAAALAHVLANTGVFGSEGPLSEELILLIAGGLGAGYILWEFQHDDSRIVTLGFTNSGHYFDRRLAAAISRLGVHADWSRTSGAVGAAAELRRELQSGQPVIVWPDRYQIGYWQLPASLDGHGGHPVVAYAEQDGRIRLDDRTVAPLSVTGENLDRARARVGSYRNAMIAVRTRDCVIPDDRLRAAISAGLTDMVETLGGRSDSFAAPAWRKWARMLASSRPAKAWPRVFADGAGLFRALLSVWEGVEPFGMTGGNLRREFAASLTEAAAWLDEPMLGTEAERWLETAELWHALAEAAAPASVPAFNRARQLTATVTGAVAEGDAGDAERAAAAKELWTLHGRYAMRPPLDTDDITAILVAMSGTLEEIYSAERAAVHRLRLLAPPRRVE</sequence>
<evidence type="ECO:0000313" key="3">
    <source>
        <dbReference type="Proteomes" id="UP001501490"/>
    </source>
</evidence>
<organism evidence="2 3">
    <name type="scientific">Microlunatus ginsengisoli</name>
    <dbReference type="NCBI Taxonomy" id="363863"/>
    <lineage>
        <taxon>Bacteria</taxon>
        <taxon>Bacillati</taxon>
        <taxon>Actinomycetota</taxon>
        <taxon>Actinomycetes</taxon>
        <taxon>Propionibacteriales</taxon>
        <taxon>Propionibacteriaceae</taxon>
        <taxon>Microlunatus</taxon>
    </lineage>
</organism>
<dbReference type="Pfam" id="PF14399">
    <property type="entry name" value="BtrH_N"/>
    <property type="match status" value="1"/>
</dbReference>
<evidence type="ECO:0000313" key="2">
    <source>
        <dbReference type="EMBL" id="GAA3643275.1"/>
    </source>
</evidence>
<dbReference type="InterPro" id="IPR026935">
    <property type="entry name" value="BtrH_N"/>
</dbReference>